<organism evidence="2 3">
    <name type="scientific">Pontixanthobacter luteolus</name>
    <dbReference type="NCBI Taxonomy" id="295089"/>
    <lineage>
        <taxon>Bacteria</taxon>
        <taxon>Pseudomonadati</taxon>
        <taxon>Pseudomonadota</taxon>
        <taxon>Alphaproteobacteria</taxon>
        <taxon>Sphingomonadales</taxon>
        <taxon>Erythrobacteraceae</taxon>
        <taxon>Pontixanthobacter</taxon>
    </lineage>
</organism>
<comment type="caution">
    <text evidence="2">The sequence shown here is derived from an EMBL/GenBank/DDBJ whole genome shotgun (WGS) entry which is preliminary data.</text>
</comment>
<dbReference type="InterPro" id="IPR036895">
    <property type="entry name" value="Uracil-DNA_glycosylase-like_sf"/>
</dbReference>
<dbReference type="Proteomes" id="UP000471435">
    <property type="component" value="Unassembled WGS sequence"/>
</dbReference>
<evidence type="ECO:0008006" key="4">
    <source>
        <dbReference type="Google" id="ProtNLM"/>
    </source>
</evidence>
<evidence type="ECO:0000256" key="1">
    <source>
        <dbReference type="SAM" id="MobiDB-lite"/>
    </source>
</evidence>
<keyword evidence="3" id="KW-1185">Reference proteome</keyword>
<dbReference type="RefSeq" id="WP_160729712.1">
    <property type="nucleotide sequence ID" value="NZ_WTYP01000001.1"/>
</dbReference>
<feature type="region of interest" description="Disordered" evidence="1">
    <location>
        <begin position="29"/>
        <end position="79"/>
    </location>
</feature>
<dbReference type="Gene3D" id="3.40.470.10">
    <property type="entry name" value="Uracil-DNA glycosylase-like domain"/>
    <property type="match status" value="1"/>
</dbReference>
<reference evidence="2 3" key="1">
    <citation type="submission" date="2019-12" db="EMBL/GenBank/DDBJ databases">
        <title>Genomic-based taxomic classification of the family Erythrobacteraceae.</title>
        <authorList>
            <person name="Xu L."/>
        </authorList>
    </citation>
    <scope>NUCLEOTIDE SEQUENCE [LARGE SCALE GENOMIC DNA]</scope>
    <source>
        <strain evidence="2 3">SW-109</strain>
    </source>
</reference>
<name>A0A6I4V286_9SPHN</name>
<proteinExistence type="predicted"/>
<feature type="compositionally biased region" description="Polar residues" evidence="1">
    <location>
        <begin position="41"/>
        <end position="55"/>
    </location>
</feature>
<protein>
    <recommendedName>
        <fullName evidence="4">DNA polymerase</fullName>
    </recommendedName>
</protein>
<dbReference type="SUPFAM" id="SSF52141">
    <property type="entry name" value="Uracil-DNA glycosylase-like"/>
    <property type="match status" value="1"/>
</dbReference>
<sequence>MDHAEPSPSGATLAEEFAAALDWWREAGVDNDYGDDATEWLTENQSETAEGSAQNKPARPRKQAPAPPPPKKIGGDKNSWPAELPAFQQWFAFHPSIDDGGAYPPVSPSGSAKPELMVIVAEPEENDSESLLSGPQGRLITGMLRAAGIARDEVYIGSVLRRHTPMPDWDGLRGSGIGELLAHHVGLVAPKRILTFGRNIPPLLGNDTAQGAALLHNFNHDGDSIPVLGVGSLPELLRSAPRRQRFWQRWLEWTDG</sequence>
<gene>
    <name evidence="2" type="ORF">GRI43_03625</name>
</gene>
<evidence type="ECO:0000313" key="3">
    <source>
        <dbReference type="Proteomes" id="UP000471435"/>
    </source>
</evidence>
<dbReference type="EMBL" id="WTYP01000001">
    <property type="protein sequence ID" value="MXP46484.1"/>
    <property type="molecule type" value="Genomic_DNA"/>
</dbReference>
<evidence type="ECO:0000313" key="2">
    <source>
        <dbReference type="EMBL" id="MXP46484.1"/>
    </source>
</evidence>
<accession>A0A6I4V286</accession>
<dbReference type="AlphaFoldDB" id="A0A6I4V286"/>
<dbReference type="OrthoDB" id="5290748at2"/>